<keyword evidence="3" id="KW-1185">Reference proteome</keyword>
<dbReference type="EMBL" id="JAAGBB010000059">
    <property type="protein sequence ID" value="MBR0668513.1"/>
    <property type="molecule type" value="Genomic_DNA"/>
</dbReference>
<dbReference type="InterPro" id="IPR014914">
    <property type="entry name" value="RES_dom"/>
</dbReference>
<reference evidence="3" key="1">
    <citation type="journal article" date="2021" name="Syst. Appl. Microbiol.">
        <title>Roseomonas hellenica sp. nov., isolated from roots of wild-growing Alkanna tinctoria.</title>
        <authorList>
            <person name="Rat A."/>
            <person name="Naranjo H.D."/>
            <person name="Lebbe L."/>
            <person name="Cnockaert M."/>
            <person name="Krigas N."/>
            <person name="Grigoriadou K."/>
            <person name="Maloupa E."/>
            <person name="Willems A."/>
        </authorList>
    </citation>
    <scope>NUCLEOTIDE SEQUENCE [LARGE SCALE GENOMIC DNA]</scope>
    <source>
        <strain evidence="3">LMG 31523</strain>
    </source>
</reference>
<accession>A0ABS5F7U9</accession>
<evidence type="ECO:0000313" key="3">
    <source>
        <dbReference type="Proteomes" id="UP001196870"/>
    </source>
</evidence>
<name>A0ABS5F7U9_9PROT</name>
<dbReference type="Proteomes" id="UP001196870">
    <property type="component" value="Unassembled WGS sequence"/>
</dbReference>
<dbReference type="SMART" id="SM00953">
    <property type="entry name" value="RES"/>
    <property type="match status" value="1"/>
</dbReference>
<feature type="domain" description="RES" evidence="1">
    <location>
        <begin position="13"/>
        <end position="148"/>
    </location>
</feature>
<gene>
    <name evidence="2" type="ORF">GXW71_29440</name>
</gene>
<comment type="caution">
    <text evidence="2">The sequence shown here is derived from an EMBL/GenBank/DDBJ whole genome shotgun (WGS) entry which is preliminary data.</text>
</comment>
<sequence>MHHKDNGPIWFGPKLGMPPANRFDASGGEYRAMYAATSLDGAFVETVLHGRTKDRILTRANVHLRAWTPIETCRPLTLAKLYDDGLLWHGTDAGISASESYTASRRIALALHSEGPAVDGITYRSRHDNGELCFALFDRVLALDLKPDARMLFGDHPAEIEAMMRKYAAVFDDSLPVSSPAA</sequence>
<protein>
    <submittedName>
        <fullName evidence="2">RES family NAD+ phosphorylase</fullName>
    </submittedName>
</protein>
<organism evidence="2 3">
    <name type="scientific">Plastoroseomonas hellenica</name>
    <dbReference type="NCBI Taxonomy" id="2687306"/>
    <lineage>
        <taxon>Bacteria</taxon>
        <taxon>Pseudomonadati</taxon>
        <taxon>Pseudomonadota</taxon>
        <taxon>Alphaproteobacteria</taxon>
        <taxon>Acetobacterales</taxon>
        <taxon>Acetobacteraceae</taxon>
        <taxon>Plastoroseomonas</taxon>
    </lineage>
</organism>
<evidence type="ECO:0000259" key="1">
    <source>
        <dbReference type="SMART" id="SM00953"/>
    </source>
</evidence>
<dbReference type="Pfam" id="PF08808">
    <property type="entry name" value="RES"/>
    <property type="match status" value="1"/>
</dbReference>
<evidence type="ECO:0000313" key="2">
    <source>
        <dbReference type="EMBL" id="MBR0668513.1"/>
    </source>
</evidence>
<proteinExistence type="predicted"/>